<proteinExistence type="predicted"/>
<sequence length="46" mass="5344">MRAKYHRGKESEDRGRCMGKHCLICFMNGRTHSLYGDKIKPCTLKS</sequence>
<gene>
    <name evidence="1" type="ORF">LCGC14_0844160</name>
</gene>
<protein>
    <submittedName>
        <fullName evidence="1">Uncharacterized protein</fullName>
    </submittedName>
</protein>
<name>A0A0F9RWZ0_9ZZZZ</name>
<evidence type="ECO:0000313" key="1">
    <source>
        <dbReference type="EMBL" id="KKN29451.1"/>
    </source>
</evidence>
<comment type="caution">
    <text evidence="1">The sequence shown here is derived from an EMBL/GenBank/DDBJ whole genome shotgun (WGS) entry which is preliminary data.</text>
</comment>
<dbReference type="EMBL" id="LAZR01002488">
    <property type="protein sequence ID" value="KKN29451.1"/>
    <property type="molecule type" value="Genomic_DNA"/>
</dbReference>
<reference evidence="1" key="1">
    <citation type="journal article" date="2015" name="Nature">
        <title>Complex archaea that bridge the gap between prokaryotes and eukaryotes.</title>
        <authorList>
            <person name="Spang A."/>
            <person name="Saw J.H."/>
            <person name="Jorgensen S.L."/>
            <person name="Zaremba-Niedzwiedzka K."/>
            <person name="Martijn J."/>
            <person name="Lind A.E."/>
            <person name="van Eijk R."/>
            <person name="Schleper C."/>
            <person name="Guy L."/>
            <person name="Ettema T.J."/>
        </authorList>
    </citation>
    <scope>NUCLEOTIDE SEQUENCE</scope>
</reference>
<accession>A0A0F9RWZ0</accession>
<organism evidence="1">
    <name type="scientific">marine sediment metagenome</name>
    <dbReference type="NCBI Taxonomy" id="412755"/>
    <lineage>
        <taxon>unclassified sequences</taxon>
        <taxon>metagenomes</taxon>
        <taxon>ecological metagenomes</taxon>
    </lineage>
</organism>
<dbReference type="AlphaFoldDB" id="A0A0F9RWZ0"/>